<reference evidence="1" key="1">
    <citation type="submission" date="2021-05" db="EMBL/GenBank/DDBJ databases">
        <authorList>
            <person name="Scholz U."/>
            <person name="Mascher M."/>
            <person name="Fiebig A."/>
        </authorList>
    </citation>
    <scope>NUCLEOTIDE SEQUENCE [LARGE SCALE GENOMIC DNA]</scope>
</reference>
<evidence type="ECO:0000313" key="2">
    <source>
        <dbReference type="Proteomes" id="UP001732700"/>
    </source>
</evidence>
<sequence>MNRLEGSDQSATQLDQVKLCTNIGIECMDIDPKKRPDARHIIDRLNKTASTIETIISSSLLDQHVSFPKDQYCQEKNSKLLSKDLEMDTKESAEMEELAEYGWTHRVGHCQQGQEETPVDQWLLWRVRDRKQNVSPQGARISGSNSGVLYKLKNLSIFNRKARREFLRSGGSILRNSAYLRIFRKGELKQILKDEKFIGKSVFGEVYKGLVGNVPVVVMKQISDAPLDKNQFISIVQSRVRHKNIVEMIGVCLEADVPMLVYEFLSSSLHDILHMSNLHLSLGLRLSIAADSAGGLAYIHSDHVKSLHGNLKPTNIFLDHKLVAKIWDFGISMMFGVDTQMIGSDITYTDPVYLQTGVLTTKSDVYSFGVVILELLTRKKATHDDNNGLVRKLLENHEMGRKSTELFDQEIAAPGDLEFVDSLAEIVMECLSQDMDLRPTMVDVAKRLSILSKSYELALSGSIISGSISGVPNKLKNRSISNEKVQKEILRYGGSSLTNLAAMSFISTGILKEFLKDEKFIGKGAFGEVYKGLAGDEPVVVMKLISDDVLDINQFVREFSIQSCARHKNIVKMIGVCLDADVPMLVYEFLCNGSLHEILHRSNLHLSLGLRLSIAADSAGGLAYIHSDHVKSLHGNLTPTNIFLDHKLVAKILDFGISRMFGVGTEMIGGDITYTDPVYLQTGLLTTKSDVYSFGVVILELLTRKKATHDDNNGLVRKLLENHKMGRKSTELFDQELAAPGDLEFVDNLAEIAMECLSQDTDLRPTMADVAKRLSILSKSYELALLQKATS</sequence>
<dbReference type="Proteomes" id="UP001732700">
    <property type="component" value="Chromosome 6C"/>
</dbReference>
<organism evidence="1 2">
    <name type="scientific">Avena sativa</name>
    <name type="common">Oat</name>
    <dbReference type="NCBI Taxonomy" id="4498"/>
    <lineage>
        <taxon>Eukaryota</taxon>
        <taxon>Viridiplantae</taxon>
        <taxon>Streptophyta</taxon>
        <taxon>Embryophyta</taxon>
        <taxon>Tracheophyta</taxon>
        <taxon>Spermatophyta</taxon>
        <taxon>Magnoliopsida</taxon>
        <taxon>Liliopsida</taxon>
        <taxon>Poales</taxon>
        <taxon>Poaceae</taxon>
        <taxon>BOP clade</taxon>
        <taxon>Pooideae</taxon>
        <taxon>Poodae</taxon>
        <taxon>Poeae</taxon>
        <taxon>Poeae Chloroplast Group 1 (Aveneae type)</taxon>
        <taxon>Aveninae</taxon>
        <taxon>Avena</taxon>
    </lineage>
</organism>
<reference evidence="1" key="2">
    <citation type="submission" date="2025-09" db="UniProtKB">
        <authorList>
            <consortium name="EnsemblPlants"/>
        </authorList>
    </citation>
    <scope>IDENTIFICATION</scope>
</reference>
<keyword evidence="2" id="KW-1185">Reference proteome</keyword>
<accession>A0ACD5ZC26</accession>
<proteinExistence type="predicted"/>
<dbReference type="EnsemblPlants" id="AVESA.00010b.r2.6CG1123090.1">
    <property type="protein sequence ID" value="AVESA.00010b.r2.6CG1123090.1.CDS.1"/>
    <property type="gene ID" value="AVESA.00010b.r2.6CG1123090"/>
</dbReference>
<protein>
    <submittedName>
        <fullName evidence="1">Uncharacterized protein</fullName>
    </submittedName>
</protein>
<name>A0ACD5ZC26_AVESA</name>
<evidence type="ECO:0000313" key="1">
    <source>
        <dbReference type="EnsemblPlants" id="AVESA.00010b.r2.6CG1123090.1.CDS.1"/>
    </source>
</evidence>